<protein>
    <recommendedName>
        <fullName evidence="3">Heterokaryon incompatibility domain-containing protein</fullName>
    </recommendedName>
</protein>
<organism evidence="1 2">
    <name type="scientific">Podospora fimiseda</name>
    <dbReference type="NCBI Taxonomy" id="252190"/>
    <lineage>
        <taxon>Eukaryota</taxon>
        <taxon>Fungi</taxon>
        <taxon>Dikarya</taxon>
        <taxon>Ascomycota</taxon>
        <taxon>Pezizomycotina</taxon>
        <taxon>Sordariomycetes</taxon>
        <taxon>Sordariomycetidae</taxon>
        <taxon>Sordariales</taxon>
        <taxon>Podosporaceae</taxon>
        <taxon>Podospora</taxon>
    </lineage>
</organism>
<sequence length="493" mass="55287">MESTTSAIRVLSCPPSDSTIIQAKTESINLSSSKEKYDVLIPFYCVRDFTVEKDKTATTTAVIFDGTDESVEISQQLADAVRNGGFKDRLLWVWGVCNIKDEMKNVERVFEKARRIYCYGYYGCADGGGKVHLLVALAGMLAKKQTVVVLGADGSRATNKRFLEGFRQEKKVIERLRKESSSNKKKGLGGLTLEILDLLRVFKCEDERDRLYLTAAAAAGVECEGETDRRRSVEEVYLFWTKKEIRKTGELDIMNWVRPPSLESDWPSWVPRFMNKIDKQACPLLKDGRVYKAGKMMNAVLRDSDSEAGGEKEIILSGIRFDEVEMIGNSWDPVTDPLFKTAEEWKELTMKELGEFIECPYGGLEGRRKALQKLLVAAAGSREKKLGWTLSKPLPSNPAAHNACAHRRLFVTKRGFIGLGPAFAEKGDVVAVLYGGKTPYLLRRLLTSKTEAEFGSQKVVYRLVGEVYVAGIMEGQAMQWENAVASMREFRIC</sequence>
<keyword evidence="2" id="KW-1185">Reference proteome</keyword>
<evidence type="ECO:0008006" key="3">
    <source>
        <dbReference type="Google" id="ProtNLM"/>
    </source>
</evidence>
<proteinExistence type="predicted"/>
<name>A0AAN7H1R9_9PEZI</name>
<comment type="caution">
    <text evidence="1">The sequence shown here is derived from an EMBL/GenBank/DDBJ whole genome shotgun (WGS) entry which is preliminary data.</text>
</comment>
<dbReference type="Proteomes" id="UP001301958">
    <property type="component" value="Unassembled WGS sequence"/>
</dbReference>
<gene>
    <name evidence="1" type="ORF">QBC38DRAFT_442446</name>
</gene>
<dbReference type="InterPro" id="IPR052895">
    <property type="entry name" value="HetReg/Transcr_Mod"/>
</dbReference>
<dbReference type="Pfam" id="PF26639">
    <property type="entry name" value="Het-6_barrel"/>
    <property type="match status" value="1"/>
</dbReference>
<evidence type="ECO:0000313" key="2">
    <source>
        <dbReference type="Proteomes" id="UP001301958"/>
    </source>
</evidence>
<dbReference type="PANTHER" id="PTHR24148">
    <property type="entry name" value="ANKYRIN REPEAT DOMAIN-CONTAINING PROTEIN 39 HOMOLOG-RELATED"/>
    <property type="match status" value="1"/>
</dbReference>
<reference evidence="1" key="1">
    <citation type="journal article" date="2023" name="Mol. Phylogenet. Evol.">
        <title>Genome-scale phylogeny and comparative genomics of the fungal order Sordariales.</title>
        <authorList>
            <person name="Hensen N."/>
            <person name="Bonometti L."/>
            <person name="Westerberg I."/>
            <person name="Brannstrom I.O."/>
            <person name="Guillou S."/>
            <person name="Cros-Aarteil S."/>
            <person name="Calhoun S."/>
            <person name="Haridas S."/>
            <person name="Kuo A."/>
            <person name="Mondo S."/>
            <person name="Pangilinan J."/>
            <person name="Riley R."/>
            <person name="LaButti K."/>
            <person name="Andreopoulos B."/>
            <person name="Lipzen A."/>
            <person name="Chen C."/>
            <person name="Yan M."/>
            <person name="Daum C."/>
            <person name="Ng V."/>
            <person name="Clum A."/>
            <person name="Steindorff A."/>
            <person name="Ohm R.A."/>
            <person name="Martin F."/>
            <person name="Silar P."/>
            <person name="Natvig D.O."/>
            <person name="Lalanne C."/>
            <person name="Gautier V."/>
            <person name="Ament-Velasquez S.L."/>
            <person name="Kruys A."/>
            <person name="Hutchinson M.I."/>
            <person name="Powell A.J."/>
            <person name="Barry K."/>
            <person name="Miller A.N."/>
            <person name="Grigoriev I.V."/>
            <person name="Debuchy R."/>
            <person name="Gladieux P."/>
            <person name="Hiltunen Thoren M."/>
            <person name="Johannesson H."/>
        </authorList>
    </citation>
    <scope>NUCLEOTIDE SEQUENCE</scope>
    <source>
        <strain evidence="1">CBS 990.96</strain>
    </source>
</reference>
<dbReference type="EMBL" id="MU865314">
    <property type="protein sequence ID" value="KAK4228872.1"/>
    <property type="molecule type" value="Genomic_DNA"/>
</dbReference>
<accession>A0AAN7H1R9</accession>
<dbReference type="PANTHER" id="PTHR24148:SF64">
    <property type="entry name" value="HETEROKARYON INCOMPATIBILITY DOMAIN-CONTAINING PROTEIN"/>
    <property type="match status" value="1"/>
</dbReference>
<evidence type="ECO:0000313" key="1">
    <source>
        <dbReference type="EMBL" id="KAK4228872.1"/>
    </source>
</evidence>
<dbReference type="AlphaFoldDB" id="A0AAN7H1R9"/>
<reference evidence="1" key="2">
    <citation type="submission" date="2023-05" db="EMBL/GenBank/DDBJ databases">
        <authorList>
            <consortium name="Lawrence Berkeley National Laboratory"/>
            <person name="Steindorff A."/>
            <person name="Hensen N."/>
            <person name="Bonometti L."/>
            <person name="Westerberg I."/>
            <person name="Brannstrom I.O."/>
            <person name="Guillou S."/>
            <person name="Cros-Aarteil S."/>
            <person name="Calhoun S."/>
            <person name="Haridas S."/>
            <person name="Kuo A."/>
            <person name="Mondo S."/>
            <person name="Pangilinan J."/>
            <person name="Riley R."/>
            <person name="Labutti K."/>
            <person name="Andreopoulos B."/>
            <person name="Lipzen A."/>
            <person name="Chen C."/>
            <person name="Yanf M."/>
            <person name="Daum C."/>
            <person name="Ng V."/>
            <person name="Clum A."/>
            <person name="Ohm R."/>
            <person name="Martin F."/>
            <person name="Silar P."/>
            <person name="Natvig D."/>
            <person name="Lalanne C."/>
            <person name="Gautier V."/>
            <person name="Ament-Velasquez S.L."/>
            <person name="Kruys A."/>
            <person name="Hutchinson M.I."/>
            <person name="Powell A.J."/>
            <person name="Barry K."/>
            <person name="Miller A.N."/>
            <person name="Grigoriev I.V."/>
            <person name="Debuchy R."/>
            <person name="Gladieux P."/>
            <person name="Thoren M.H."/>
            <person name="Johannesson H."/>
        </authorList>
    </citation>
    <scope>NUCLEOTIDE SEQUENCE</scope>
    <source>
        <strain evidence="1">CBS 990.96</strain>
    </source>
</reference>